<evidence type="ECO:0000313" key="3">
    <source>
        <dbReference type="Proteomes" id="UP000622860"/>
    </source>
</evidence>
<feature type="transmembrane region" description="Helical" evidence="1">
    <location>
        <begin position="7"/>
        <end position="26"/>
    </location>
</feature>
<evidence type="ECO:0000256" key="1">
    <source>
        <dbReference type="SAM" id="Phobius"/>
    </source>
</evidence>
<feature type="transmembrane region" description="Helical" evidence="1">
    <location>
        <begin position="367"/>
        <end position="395"/>
    </location>
</feature>
<evidence type="ECO:0000313" key="2">
    <source>
        <dbReference type="EMBL" id="GGG68287.1"/>
    </source>
</evidence>
<sequence length="471" mass="52755">MKSFINVSLRFFILVYAILHFVTYFFENKILLSFLGICGFGILVFAIAARTITKMKLPFALFLTGVVILTLSGAPIADGMLNGFRQMRNMIGLLIVVPMISWVLKEEAYMESIIRFSHKMLNTSRKFYFGMISFTQVIAYFLNFGSIPMMYQFANMILKDEKGEAWENFKGTALLRGFALSTMWVVSIPSFAFVVETMDASLWISILQGLGLSVCGIMLAVIFSRFEEKRYGADLTAGLQNEIDEVLRHTANKGQIKRNVVEFVILFVSLFGSIFILHSFLAMELLFLIPLVVLIWILVFYMIKKRPHKLMKEVKVYIGRDIKHQAYQLSVMLGAGMMISALNQTDFAAIVIDGIYSLKESLPLINVLYFLPFMVIILGFFGLGPLTVMVLVGGILGSLDLPYQPELIVLTVTSGSAISILLSPLIMPIIALSGVNGLGGLKNGIQFNWKYAVVIYAAVQVYVQLRVMLAQ</sequence>
<dbReference type="Proteomes" id="UP000622860">
    <property type="component" value="Unassembled WGS sequence"/>
</dbReference>
<dbReference type="AlphaFoldDB" id="A0A917LZP1"/>
<keyword evidence="1" id="KW-0472">Membrane</keyword>
<reference evidence="2" key="1">
    <citation type="journal article" date="2014" name="Int. J. Syst. Evol. Microbiol.">
        <title>Complete genome sequence of Corynebacterium casei LMG S-19264T (=DSM 44701T), isolated from a smear-ripened cheese.</title>
        <authorList>
            <consortium name="US DOE Joint Genome Institute (JGI-PGF)"/>
            <person name="Walter F."/>
            <person name="Albersmeier A."/>
            <person name="Kalinowski J."/>
            <person name="Ruckert C."/>
        </authorList>
    </citation>
    <scope>NUCLEOTIDE SEQUENCE</scope>
    <source>
        <strain evidence="2">CGMCC 1.12754</strain>
    </source>
</reference>
<accession>A0A917LZP1</accession>
<feature type="transmembrane region" description="Helical" evidence="1">
    <location>
        <begin position="127"/>
        <end position="151"/>
    </location>
</feature>
<comment type="caution">
    <text evidence="2">The sequence shown here is derived from an EMBL/GenBank/DDBJ whole genome shotgun (WGS) entry which is preliminary data.</text>
</comment>
<gene>
    <name evidence="2" type="ORF">GCM10011398_10150</name>
</gene>
<keyword evidence="1" id="KW-1133">Transmembrane helix</keyword>
<feature type="transmembrane region" description="Helical" evidence="1">
    <location>
        <begin position="200"/>
        <end position="223"/>
    </location>
</feature>
<protein>
    <submittedName>
        <fullName evidence="2">Uncharacterized protein</fullName>
    </submittedName>
</protein>
<feature type="transmembrane region" description="Helical" evidence="1">
    <location>
        <begin position="260"/>
        <end position="279"/>
    </location>
</feature>
<feature type="transmembrane region" description="Helical" evidence="1">
    <location>
        <begin position="451"/>
        <end position="469"/>
    </location>
</feature>
<feature type="transmembrane region" description="Helical" evidence="1">
    <location>
        <begin position="407"/>
        <end position="431"/>
    </location>
</feature>
<name>A0A917LZP1_9BACI</name>
<organism evidence="2 3">
    <name type="scientific">Virgibacillus oceani</name>
    <dbReference type="NCBI Taxonomy" id="1479511"/>
    <lineage>
        <taxon>Bacteria</taxon>
        <taxon>Bacillati</taxon>
        <taxon>Bacillota</taxon>
        <taxon>Bacilli</taxon>
        <taxon>Bacillales</taxon>
        <taxon>Bacillaceae</taxon>
        <taxon>Virgibacillus</taxon>
    </lineage>
</organism>
<feature type="transmembrane region" description="Helical" evidence="1">
    <location>
        <begin position="32"/>
        <end position="52"/>
    </location>
</feature>
<keyword evidence="1" id="KW-0812">Transmembrane</keyword>
<proteinExistence type="predicted"/>
<keyword evidence="3" id="KW-1185">Reference proteome</keyword>
<dbReference type="RefSeq" id="WP_188454250.1">
    <property type="nucleotide sequence ID" value="NZ_BMFR01000002.1"/>
</dbReference>
<feature type="transmembrane region" description="Helical" evidence="1">
    <location>
        <begin position="285"/>
        <end position="303"/>
    </location>
</feature>
<feature type="transmembrane region" description="Helical" evidence="1">
    <location>
        <begin position="59"/>
        <end position="77"/>
    </location>
</feature>
<reference evidence="2" key="2">
    <citation type="submission" date="2020-09" db="EMBL/GenBank/DDBJ databases">
        <authorList>
            <person name="Sun Q."/>
            <person name="Zhou Y."/>
        </authorList>
    </citation>
    <scope>NUCLEOTIDE SEQUENCE</scope>
    <source>
        <strain evidence="2">CGMCC 1.12754</strain>
    </source>
</reference>
<dbReference type="EMBL" id="BMFR01000002">
    <property type="protein sequence ID" value="GGG68287.1"/>
    <property type="molecule type" value="Genomic_DNA"/>
</dbReference>